<dbReference type="OrthoDB" id="8089897at2"/>
<keyword evidence="3" id="KW-1185">Reference proteome</keyword>
<reference evidence="2 3" key="1">
    <citation type="submission" date="2018-04" db="EMBL/GenBank/DDBJ databases">
        <title>Methylobacterium sp. PR1016A genome.</title>
        <authorList>
            <person name="Park W."/>
        </authorList>
    </citation>
    <scope>NUCLEOTIDE SEQUENCE [LARGE SCALE GENOMIC DNA]</scope>
    <source>
        <strain evidence="2 3">PR1016A</strain>
    </source>
</reference>
<gene>
    <name evidence="2" type="ORF">DA075_30300</name>
</gene>
<protein>
    <submittedName>
        <fullName evidence="2">ISKra4 family transposase</fullName>
    </submittedName>
</protein>
<feature type="compositionally biased region" description="Basic and acidic residues" evidence="1">
    <location>
        <begin position="54"/>
        <end position="63"/>
    </location>
</feature>
<dbReference type="Proteomes" id="UP000244755">
    <property type="component" value="Chromosome 2"/>
</dbReference>
<dbReference type="EMBL" id="CP028844">
    <property type="protein sequence ID" value="AWB25230.1"/>
    <property type="molecule type" value="Genomic_DNA"/>
</dbReference>
<dbReference type="NCBIfam" id="NF033572">
    <property type="entry name" value="transpos_ISKra4"/>
    <property type="match status" value="1"/>
</dbReference>
<accession>A0A2R4WUK2</accession>
<dbReference type="KEGG" id="mee:DA075_30300"/>
<proteinExistence type="predicted"/>
<feature type="region of interest" description="Disordered" evidence="1">
    <location>
        <begin position="51"/>
        <end position="70"/>
    </location>
</feature>
<organism evidence="2 3">
    <name type="scientific">Methylobacterium currus</name>
    <dbReference type="NCBI Taxonomy" id="2051553"/>
    <lineage>
        <taxon>Bacteria</taxon>
        <taxon>Pseudomonadati</taxon>
        <taxon>Pseudomonadota</taxon>
        <taxon>Alphaproteobacteria</taxon>
        <taxon>Hyphomicrobiales</taxon>
        <taxon>Methylobacteriaceae</taxon>
        <taxon>Methylobacterium</taxon>
    </lineage>
</organism>
<name>A0A2R4WUK2_9HYPH</name>
<dbReference type="AlphaFoldDB" id="A0A2R4WUK2"/>
<evidence type="ECO:0000313" key="3">
    <source>
        <dbReference type="Proteomes" id="UP000244755"/>
    </source>
</evidence>
<evidence type="ECO:0000313" key="2">
    <source>
        <dbReference type="EMBL" id="AWB25230.1"/>
    </source>
</evidence>
<evidence type="ECO:0000256" key="1">
    <source>
        <dbReference type="SAM" id="MobiDB-lite"/>
    </source>
</evidence>
<sequence>MGRLRGGGGRLGRYGYRPVNEGRFAFATGPPGAPRRPGRHCAPVGAAAAAQRAVRQESGERADAGAGGGERGDVAMTLRCTLQVEIGPPAGEDQQGAAAVIDRPDELAPETLGLTLAEAHALLRDVQARLVAAQVERWQAAHRACPACGTVRGLKERRPLAMRTAFGEQVVQAERLRRCPCGGDEGAGATVTPLAALLPERTTPELLYLETRWASLVSFGLAARMLGELLPLDRPIGAERVRRHLHAVAKHEEAELGPEEGDYFDGCQRDLFDMEQPDGPVVVGIDGGYVRDREGSWFEVIAGKGLGSFERDGAIAGSDGIMNIPVPPGRCFAFVQAFDDRPRRRMFEMLRGMGYRPNQKLIMLSDGGESVRTLGKRIGPEAEHVLDWFHVAMRVSALGQMVKGAAAEGVWRDDRLAELERAKHLLWNGHAREAEMEVGWIEGEVEAELDDADGERRACLNKLGVAVREFQVYIRRNAGSVVDYGERFRAGERISSGFVESAINQVVAKRFSKR</sequence>